<dbReference type="STRING" id="1076256.A0A2H3B6Z8"/>
<evidence type="ECO:0000313" key="2">
    <source>
        <dbReference type="Proteomes" id="UP000218334"/>
    </source>
</evidence>
<protein>
    <submittedName>
        <fullName evidence="1">Uncharacterized protein</fullName>
    </submittedName>
</protein>
<dbReference type="AlphaFoldDB" id="A0A2H3B6Z8"/>
<keyword evidence="2" id="KW-1185">Reference proteome</keyword>
<sequence length="105" mass="12688">FLDGHTFQKTHYLQMCKDDELLIPNFIGGTLPRRDSGDREYYCCVMLTLFKPWRSGADLKKPEENWHEAFSSYEFTDRQKQLMNNLNLRYECLDERDDFHAQMRK</sequence>
<accession>A0A2H3B6Z8</accession>
<feature type="non-terminal residue" evidence="1">
    <location>
        <position position="1"/>
    </location>
</feature>
<dbReference type="EMBL" id="KZ293500">
    <property type="protein sequence ID" value="PBK59623.1"/>
    <property type="molecule type" value="Genomic_DNA"/>
</dbReference>
<gene>
    <name evidence="1" type="ORF">ARMSODRAFT_843060</name>
</gene>
<organism evidence="1 2">
    <name type="scientific">Armillaria solidipes</name>
    <dbReference type="NCBI Taxonomy" id="1076256"/>
    <lineage>
        <taxon>Eukaryota</taxon>
        <taxon>Fungi</taxon>
        <taxon>Dikarya</taxon>
        <taxon>Basidiomycota</taxon>
        <taxon>Agaricomycotina</taxon>
        <taxon>Agaricomycetes</taxon>
        <taxon>Agaricomycetidae</taxon>
        <taxon>Agaricales</taxon>
        <taxon>Marasmiineae</taxon>
        <taxon>Physalacriaceae</taxon>
        <taxon>Armillaria</taxon>
    </lineage>
</organism>
<dbReference type="Proteomes" id="UP000218334">
    <property type="component" value="Unassembled WGS sequence"/>
</dbReference>
<feature type="non-terminal residue" evidence="1">
    <location>
        <position position="105"/>
    </location>
</feature>
<evidence type="ECO:0000313" key="1">
    <source>
        <dbReference type="EMBL" id="PBK59623.1"/>
    </source>
</evidence>
<name>A0A2H3B6Z8_9AGAR</name>
<reference evidence="2" key="1">
    <citation type="journal article" date="2017" name="Nat. Ecol. Evol.">
        <title>Genome expansion and lineage-specific genetic innovations in the forest pathogenic fungi Armillaria.</title>
        <authorList>
            <person name="Sipos G."/>
            <person name="Prasanna A.N."/>
            <person name="Walter M.C."/>
            <person name="O'Connor E."/>
            <person name="Balint B."/>
            <person name="Krizsan K."/>
            <person name="Kiss B."/>
            <person name="Hess J."/>
            <person name="Varga T."/>
            <person name="Slot J."/>
            <person name="Riley R."/>
            <person name="Boka B."/>
            <person name="Rigling D."/>
            <person name="Barry K."/>
            <person name="Lee J."/>
            <person name="Mihaltcheva S."/>
            <person name="LaButti K."/>
            <person name="Lipzen A."/>
            <person name="Waldron R."/>
            <person name="Moloney N.M."/>
            <person name="Sperisen C."/>
            <person name="Kredics L."/>
            <person name="Vagvoelgyi C."/>
            <person name="Patrignani A."/>
            <person name="Fitzpatrick D."/>
            <person name="Nagy I."/>
            <person name="Doyle S."/>
            <person name="Anderson J.B."/>
            <person name="Grigoriev I.V."/>
            <person name="Gueldener U."/>
            <person name="Muensterkoetter M."/>
            <person name="Nagy L.G."/>
        </authorList>
    </citation>
    <scope>NUCLEOTIDE SEQUENCE [LARGE SCALE GENOMIC DNA]</scope>
    <source>
        <strain evidence="2">28-4</strain>
    </source>
</reference>
<proteinExistence type="predicted"/>